<dbReference type="GO" id="GO:0005886">
    <property type="term" value="C:plasma membrane"/>
    <property type="evidence" value="ECO:0007669"/>
    <property type="project" value="UniProtKB-SubCell"/>
</dbReference>
<proteinExistence type="inferred from homology"/>
<feature type="binding site" evidence="10">
    <location>
        <position position="201"/>
    </location>
    <ligand>
        <name>UDP-N-acetyl-alpha-D-glucosamine</name>
        <dbReference type="ChEBI" id="CHEBI:57705"/>
    </ligand>
</feature>
<feature type="binding site" evidence="10">
    <location>
        <position position="130"/>
    </location>
    <ligand>
        <name>UDP-N-acetyl-alpha-D-glucosamine</name>
        <dbReference type="ChEBI" id="CHEBI:57705"/>
    </ligand>
</feature>
<keyword evidence="9 10" id="KW-0961">Cell wall biogenesis/degradation</keyword>
<feature type="binding site" evidence="10">
    <location>
        <position position="304"/>
    </location>
    <ligand>
        <name>UDP-N-acetyl-alpha-D-glucosamine</name>
        <dbReference type="ChEBI" id="CHEBI:57705"/>
    </ligand>
</feature>
<comment type="catalytic activity">
    <reaction evidence="10">
        <text>di-trans,octa-cis-undecaprenyl diphospho-N-acetyl-alpha-D-muramoyl-L-alanyl-D-glutamyl-meso-2,6-diaminopimeloyl-D-alanyl-D-alanine + UDP-N-acetyl-alpha-D-glucosamine = di-trans,octa-cis-undecaprenyl diphospho-[N-acetyl-alpha-D-glucosaminyl-(1-&gt;4)]-N-acetyl-alpha-D-muramoyl-L-alanyl-D-glutamyl-meso-2,6-diaminopimeloyl-D-alanyl-D-alanine + UDP + H(+)</text>
        <dbReference type="Rhea" id="RHEA:31227"/>
        <dbReference type="ChEBI" id="CHEBI:15378"/>
        <dbReference type="ChEBI" id="CHEBI:57705"/>
        <dbReference type="ChEBI" id="CHEBI:58223"/>
        <dbReference type="ChEBI" id="CHEBI:61387"/>
        <dbReference type="ChEBI" id="CHEBI:61388"/>
        <dbReference type="EC" id="2.4.1.227"/>
    </reaction>
</comment>
<comment type="subcellular location">
    <subcellularLocation>
        <location evidence="10">Cell membrane</location>
        <topology evidence="10">Peripheral membrane protein</topology>
        <orientation evidence="10">Cytoplasmic side</orientation>
    </subcellularLocation>
</comment>
<evidence type="ECO:0000256" key="4">
    <source>
        <dbReference type="ARBA" id="ARBA00022679"/>
    </source>
</evidence>
<dbReference type="CDD" id="cd03785">
    <property type="entry name" value="GT28_MurG"/>
    <property type="match status" value="1"/>
</dbReference>
<dbReference type="STRING" id="643648.Slip_0795"/>
<evidence type="ECO:0000256" key="7">
    <source>
        <dbReference type="ARBA" id="ARBA00023136"/>
    </source>
</evidence>
<evidence type="ECO:0000256" key="6">
    <source>
        <dbReference type="ARBA" id="ARBA00022984"/>
    </source>
</evidence>
<dbReference type="PANTHER" id="PTHR21015">
    <property type="entry name" value="UDP-N-ACETYLGLUCOSAMINE--N-ACETYLMURAMYL-(PENTAPEPTIDE) PYROPHOSPHORYL-UNDECAPRENOL N-ACETYLGLUCOSAMINE TRANSFERASE 1"/>
    <property type="match status" value="1"/>
</dbReference>
<dbReference type="AlphaFoldDB" id="D7CLJ0"/>
<dbReference type="Proteomes" id="UP000000378">
    <property type="component" value="Chromosome"/>
</dbReference>
<evidence type="ECO:0000256" key="5">
    <source>
        <dbReference type="ARBA" id="ARBA00022960"/>
    </source>
</evidence>
<keyword evidence="6 10" id="KW-0573">Peptidoglycan synthesis</keyword>
<dbReference type="InterPro" id="IPR007235">
    <property type="entry name" value="Glyco_trans_28_C"/>
</dbReference>
<accession>D7CLJ0</accession>
<keyword evidence="3 10" id="KW-0328">Glycosyltransferase</keyword>
<name>D7CLJ0_SYNLT</name>
<feature type="binding site" evidence="10">
    <location>
        <position position="171"/>
    </location>
    <ligand>
        <name>UDP-N-acetyl-alpha-D-glucosamine</name>
        <dbReference type="ChEBI" id="CHEBI:57705"/>
    </ligand>
</feature>
<comment type="function">
    <text evidence="10">Cell wall formation. Catalyzes the transfer of a GlcNAc subunit on undecaprenyl-pyrophosphoryl-MurNAc-pentapeptide (lipid intermediate I) to form undecaprenyl-pyrophosphoryl-MurNAc-(pentapeptide)GlcNAc (lipid intermediate II).</text>
</comment>
<evidence type="ECO:0000256" key="9">
    <source>
        <dbReference type="ARBA" id="ARBA00023316"/>
    </source>
</evidence>
<dbReference type="GO" id="GO:0008360">
    <property type="term" value="P:regulation of cell shape"/>
    <property type="evidence" value="ECO:0007669"/>
    <property type="project" value="UniProtKB-KW"/>
</dbReference>
<dbReference type="InterPro" id="IPR004276">
    <property type="entry name" value="GlycoTrans_28_N"/>
</dbReference>
<reference evidence="14" key="1">
    <citation type="journal article" date="2010" name="Stand. Genomic Sci.">
        <title>Complete genome sequence of Syntrophothermus lipocalidus type strain (TGB-C1T).</title>
        <authorList>
            <consortium name="US DOE Joint Genome Institute (JGI-PGF)"/>
            <person name="Djao O."/>
            <person name="Zhang X."/>
            <person name="Lucas S."/>
            <person name="Lapidus A."/>
            <person name="Glavina Del Rio T."/>
            <person name="Nolan M."/>
            <person name="Tice H."/>
            <person name="Cheng J."/>
            <person name="Han C."/>
            <person name="Tapia R."/>
            <person name="Goodwin L."/>
            <person name="Pitluck S."/>
            <person name="Liolios K."/>
            <person name="Ivanova N."/>
            <person name="Mavromatis K."/>
            <person name="Mikhailova N."/>
            <person name="Ovchinnikova G."/>
            <person name="Pati A."/>
            <person name="Brambilla E."/>
            <person name="Chen A."/>
            <person name="Palaniappan K."/>
            <person name="Land M."/>
            <person name="Hauser L."/>
            <person name="Chang Y."/>
            <person name="Jeffries C."/>
            <person name="Rohde M."/>
            <person name="Sikorski J."/>
            <person name="Spring S."/>
            <person name="Goker M."/>
            <person name="Detter J."/>
            <person name="Woyke T."/>
            <person name="Bristow J."/>
            <person name="Eisen J."/>
            <person name="Markowitz V."/>
            <person name="Hugenholtz P."/>
            <person name="Kyrpides N."/>
            <person name="Klenk H."/>
        </authorList>
    </citation>
    <scope>NUCLEOTIDE SEQUENCE [LARGE SCALE GENOMIC DNA]</scope>
    <source>
        <strain evidence="14">DSM 12680 / TGB-C1</strain>
    </source>
</reference>
<organism evidence="13 14">
    <name type="scientific">Syntrophothermus lipocalidus (strain DSM 12680 / TGB-C1)</name>
    <dbReference type="NCBI Taxonomy" id="643648"/>
    <lineage>
        <taxon>Bacteria</taxon>
        <taxon>Bacillati</taxon>
        <taxon>Bacillota</taxon>
        <taxon>Clostridia</taxon>
        <taxon>Eubacteriales</taxon>
        <taxon>Syntrophomonadaceae</taxon>
        <taxon>Syntrophothermus</taxon>
    </lineage>
</organism>
<dbReference type="InterPro" id="IPR006009">
    <property type="entry name" value="GlcNAc_MurG"/>
</dbReference>
<dbReference type="KEGG" id="slp:Slip_0795"/>
<dbReference type="NCBIfam" id="TIGR01133">
    <property type="entry name" value="murG"/>
    <property type="match status" value="1"/>
</dbReference>
<dbReference type="HAMAP" id="MF_00033">
    <property type="entry name" value="MurG"/>
    <property type="match status" value="1"/>
</dbReference>
<dbReference type="CAZy" id="GT28">
    <property type="family name" value="Glycosyltransferase Family 28"/>
</dbReference>
<keyword evidence="7 10" id="KW-0472">Membrane</keyword>
<evidence type="ECO:0000256" key="3">
    <source>
        <dbReference type="ARBA" id="ARBA00022676"/>
    </source>
</evidence>
<evidence type="ECO:0000313" key="14">
    <source>
        <dbReference type="Proteomes" id="UP000000378"/>
    </source>
</evidence>
<dbReference type="Pfam" id="PF04101">
    <property type="entry name" value="Glyco_tran_28_C"/>
    <property type="match status" value="1"/>
</dbReference>
<keyword evidence="8 10" id="KW-0131">Cell cycle</keyword>
<evidence type="ECO:0000256" key="1">
    <source>
        <dbReference type="ARBA" id="ARBA00022475"/>
    </source>
</evidence>
<protein>
    <recommendedName>
        <fullName evidence="10">UDP-N-acetylglucosamine--N-acetylmuramyl-(pentapeptide) pyrophosphoryl-undecaprenol N-acetylglucosamine transferase</fullName>
        <ecNumber evidence="10">2.4.1.227</ecNumber>
    </recommendedName>
    <alternativeName>
        <fullName evidence="10">Undecaprenyl-PP-MurNAc-pentapeptide-UDPGlcNAc GlcNAc transferase</fullName>
    </alternativeName>
</protein>
<dbReference type="eggNOG" id="COG0707">
    <property type="taxonomic scope" value="Bacteria"/>
</dbReference>
<dbReference type="PANTHER" id="PTHR21015:SF22">
    <property type="entry name" value="GLYCOSYLTRANSFERASE"/>
    <property type="match status" value="1"/>
</dbReference>
<keyword evidence="14" id="KW-1185">Reference proteome</keyword>
<comment type="similarity">
    <text evidence="10">Belongs to the glycosyltransferase 28 family. MurG subfamily.</text>
</comment>
<dbReference type="SUPFAM" id="SSF53756">
    <property type="entry name" value="UDP-Glycosyltransferase/glycogen phosphorylase"/>
    <property type="match status" value="1"/>
</dbReference>
<dbReference type="Gene3D" id="3.40.50.2000">
    <property type="entry name" value="Glycogen Phosphorylase B"/>
    <property type="match status" value="2"/>
</dbReference>
<keyword evidence="1 10" id="KW-1003">Cell membrane</keyword>
<evidence type="ECO:0000259" key="12">
    <source>
        <dbReference type="Pfam" id="PF04101"/>
    </source>
</evidence>
<dbReference type="EMBL" id="CP002048">
    <property type="protein sequence ID" value="ADI01575.1"/>
    <property type="molecule type" value="Genomic_DNA"/>
</dbReference>
<evidence type="ECO:0000256" key="8">
    <source>
        <dbReference type="ARBA" id="ARBA00023306"/>
    </source>
</evidence>
<keyword evidence="2 10" id="KW-0132">Cell division</keyword>
<dbReference type="Pfam" id="PF03033">
    <property type="entry name" value="Glyco_transf_28"/>
    <property type="match status" value="1"/>
</dbReference>
<keyword evidence="5 10" id="KW-0133">Cell shape</keyword>
<gene>
    <name evidence="10" type="primary">murG</name>
    <name evidence="13" type="ordered locus">Slip_0795</name>
</gene>
<feature type="domain" description="Glycosyltransferase family 28 N-terminal" evidence="11">
    <location>
        <begin position="10"/>
        <end position="147"/>
    </location>
</feature>
<evidence type="ECO:0000256" key="10">
    <source>
        <dbReference type="HAMAP-Rule" id="MF_00033"/>
    </source>
</evidence>
<evidence type="ECO:0000256" key="2">
    <source>
        <dbReference type="ARBA" id="ARBA00022618"/>
    </source>
</evidence>
<feature type="domain" description="Glycosyl transferase family 28 C-terminal" evidence="12">
    <location>
        <begin position="194"/>
        <end position="362"/>
    </location>
</feature>
<dbReference type="EC" id="2.4.1.227" evidence="10"/>
<comment type="pathway">
    <text evidence="10">Cell wall biogenesis; peptidoglycan biosynthesis.</text>
</comment>
<dbReference type="GO" id="GO:0050511">
    <property type="term" value="F:undecaprenyldiphospho-muramoylpentapeptide beta-N-acetylglucosaminyltransferase activity"/>
    <property type="evidence" value="ECO:0007669"/>
    <property type="project" value="UniProtKB-UniRule"/>
</dbReference>
<evidence type="ECO:0000313" key="13">
    <source>
        <dbReference type="EMBL" id="ADI01575.1"/>
    </source>
</evidence>
<dbReference type="HOGENOM" id="CLU_037404_0_1_9"/>
<reference evidence="13 14" key="2">
    <citation type="journal article" date="2010" name="Stand. Genomic Sci.">
        <title>Complete genome sequence of Syntrophothermus lipocalidus type strain (TGB-C1).</title>
        <authorList>
            <person name="Djao O.D."/>
            <person name="Zhang X."/>
            <person name="Lucas S."/>
            <person name="Lapidus A."/>
            <person name="Del Rio T.G."/>
            <person name="Nolan M."/>
            <person name="Tice H."/>
            <person name="Cheng J.F."/>
            <person name="Han C."/>
            <person name="Tapia R."/>
            <person name="Goodwin L."/>
            <person name="Pitluck S."/>
            <person name="Liolios K."/>
            <person name="Ivanova N."/>
            <person name="Mavromatis K."/>
            <person name="Mikhailova N."/>
            <person name="Ovchinnikova G."/>
            <person name="Pati A."/>
            <person name="Brambilla E."/>
            <person name="Chen A."/>
            <person name="Palaniappan K."/>
            <person name="Land M."/>
            <person name="Hauser L."/>
            <person name="Chang Y.J."/>
            <person name="Jeffries C.D."/>
            <person name="Rohde M."/>
            <person name="Sikorski J."/>
            <person name="Spring S."/>
            <person name="Goker M."/>
            <person name="Detter J.C."/>
            <person name="Woyke T."/>
            <person name="Bristow J."/>
            <person name="Eisen J.A."/>
            <person name="Markowitz V."/>
            <person name="Hugenholtz P."/>
            <person name="Kyrpides N.C."/>
            <person name="Klenk H.P."/>
        </authorList>
    </citation>
    <scope>NUCLEOTIDE SEQUENCE [LARGE SCALE GENOMIC DNA]</scope>
    <source>
        <strain evidence="14">DSM 12680 / TGB-C1</strain>
    </source>
</reference>
<dbReference type="GO" id="GO:0051301">
    <property type="term" value="P:cell division"/>
    <property type="evidence" value="ECO:0007669"/>
    <property type="project" value="UniProtKB-KW"/>
</dbReference>
<feature type="binding site" evidence="10">
    <location>
        <begin position="16"/>
        <end position="18"/>
    </location>
    <ligand>
        <name>UDP-N-acetyl-alpha-D-glucosamine</name>
        <dbReference type="ChEBI" id="CHEBI:57705"/>
    </ligand>
</feature>
<dbReference type="GO" id="GO:0009252">
    <property type="term" value="P:peptidoglycan biosynthetic process"/>
    <property type="evidence" value="ECO:0007669"/>
    <property type="project" value="UniProtKB-UniRule"/>
</dbReference>
<dbReference type="UniPathway" id="UPA00219"/>
<dbReference type="GO" id="GO:0071555">
    <property type="term" value="P:cell wall organization"/>
    <property type="evidence" value="ECO:0007669"/>
    <property type="project" value="UniProtKB-KW"/>
</dbReference>
<dbReference type="GO" id="GO:0051991">
    <property type="term" value="F:UDP-N-acetyl-D-glucosamine:N-acetylmuramoyl-L-alanyl-D-glutamyl-meso-2,6-diaminopimelyl-D-alanyl-D-alanine-diphosphoundecaprenol 4-beta-N-acetylglucosaminlytransferase activity"/>
    <property type="evidence" value="ECO:0007669"/>
    <property type="project" value="RHEA"/>
</dbReference>
<dbReference type="GO" id="GO:0005975">
    <property type="term" value="P:carbohydrate metabolic process"/>
    <property type="evidence" value="ECO:0007669"/>
    <property type="project" value="InterPro"/>
</dbReference>
<keyword evidence="4 10" id="KW-0808">Transferase</keyword>
<evidence type="ECO:0000259" key="11">
    <source>
        <dbReference type="Pfam" id="PF03033"/>
    </source>
</evidence>
<sequence length="372" mass="40690">MSEVSELKMVIAGGGTGGHLYPALAIARGVKAKVPSINVLFIGTKKGLESRIIPQTEFRLQTIDIEGLNRNSMLKAVRSLLKVPQGFWQAWTILRDFAPDVVVGTGGYVSYPVVMAANLMGIKTVIHEQNAFPGLANRLLAKRADWVLLSFEEARKYLQARRVVVTGLPVRSEIMETTKKQGLEQFGFSPSVFTLVAFGGSLGAASINSAMLQVVERYIMEKVQILWITGENGYQNIKDNIAPAVWESATLRLRLLPYLQQMEYALAAADLAVCRAGAATLSELAVVGLPAILVPYPYSAENHQEKNARSLAARGAAEVIIDEFLDGDVLFKKIEELRNNPVRLKEMSAKMKAQGKPEALAQIVDIVVSCLH</sequence>
<comment type="caution">
    <text evidence="10">Lacks conserved residue(s) required for the propagation of feature annotation.</text>
</comment>